<reference evidence="2 3" key="1">
    <citation type="submission" date="2020-03" db="EMBL/GenBank/DDBJ databases">
        <title>Whole genome shotgun sequence of Phytohabitans houttuyneae NBRC 108639.</title>
        <authorList>
            <person name="Komaki H."/>
            <person name="Tamura T."/>
        </authorList>
    </citation>
    <scope>NUCLEOTIDE SEQUENCE [LARGE SCALE GENOMIC DNA]</scope>
    <source>
        <strain evidence="2 3">NBRC 108639</strain>
    </source>
</reference>
<comment type="caution">
    <text evidence="2">The sequence shown here is derived from an EMBL/GenBank/DDBJ whole genome shotgun (WGS) entry which is preliminary data.</text>
</comment>
<dbReference type="EMBL" id="BLPF01000001">
    <property type="protein sequence ID" value="GFJ77525.1"/>
    <property type="molecule type" value="Genomic_DNA"/>
</dbReference>
<name>A0A6V8K9W0_9ACTN</name>
<evidence type="ECO:0000313" key="2">
    <source>
        <dbReference type="EMBL" id="GFJ77525.1"/>
    </source>
</evidence>
<dbReference type="RefSeq" id="WP_173054966.1">
    <property type="nucleotide sequence ID" value="NZ_BAABGO010000024.1"/>
</dbReference>
<dbReference type="AlphaFoldDB" id="A0A6V8K9W0"/>
<proteinExistence type="predicted"/>
<feature type="region of interest" description="Disordered" evidence="1">
    <location>
        <begin position="244"/>
        <end position="263"/>
    </location>
</feature>
<dbReference type="GO" id="GO:0008237">
    <property type="term" value="F:metallopeptidase activity"/>
    <property type="evidence" value="ECO:0007669"/>
    <property type="project" value="InterPro"/>
</dbReference>
<sequence>MVPSVDPCPPQATRLRARPSIAAATVALLVAMLVPFLTTAPAQADDHVICRIRMVVTTGSDGIRDESEIYVRLGGETLYDGQSFLFEDTGQPFHTGGTGDRRDTTFVWFARATPCVPDSALVRGFEIQHRSTSGGSVAADNWTMQGLTISDVADNAGPDDPGRVLYDRPPATGPIYRFKANTGAVWNTTGRDDGVACRVRVMLTTGADGIRDDTGVEITLGGQKLIFDNADGDDDLDPYTYVDSNGDEHDDLPNGVRTHRGGTGDRPYDTLTWNARLSPCAPYPLLRIGVRVEHVPDGFPSPNDDWELAGLRIVDLDTNETYIDRPISFDPPLMTFHNDTDTVFTTGATWPLTAPADAAVDTDQDGLTDRVELHGIPKGDGTFDTWLPDHGADPCRRTVAVDLDWLAEKSQPGEPPAPSDRPLLTALNETKDTFTRAPIQAPASCPYGWRPSSGVQLMIDIMNGAIKVSSAEREQPLAGDLGRRDLQACASGASSPQFCVQREAHFPAWREGFFHYSLWGKRFHAGSTTSGHCCYGPHGTDFMVTLGAWPPRSPAVSSRIQAGTFVHELGHALDLQHGGEDSANFKPNYASVMNYRYQTVGVTDFSAATAALGRLPTETDFDDRESLLVASGRVDYSRRELRPLNPKVLLESAGVEAAEDYAVTWWDPDFVLRAGNGLRGIDWDNSQNGTANPDNGTANVNIMSGFEVCAEPPEGSSTLATTVHKDDRLVRNKIIAFDGKCDSLRKAPDVGVDQGFDFPTTFGYRNGVLGHDDWQTLRYRLDGQPGTGEPGMTEPEHNQQVTDLFDAIAGHPAPPSIGPRWAYAYVTAATTAEAPIGVTTALHPGWNWSTGGGQATVVHTDTGEYQVRLPGIAAASGVAHVTAYRTVYRGRTCAVTSYRPDGLDELLGVRCVDEAGNPIDWWFTAMFTSPTIGTHPYATVRYDGAGNADPAVNNGTFNSAGQPNQVLHDGVGQYRVRLNGAAFAAGTGHVQITPYGGSVAARCAAEHLTTLPTAVEIAVTCRTIDGHAHQDSGWLLSYTDGVGLHGDETVPAAYTQILGDPAAPTIDATHSWSTTGATPTVTRLGTGWYRLTWANGGKLGGNVHITATGSSGGYCHLGVINDYAAQPQLSIDVYCHTPSGQRGDNTFGVAYIRRP</sequence>
<dbReference type="SUPFAM" id="SSF55486">
    <property type="entry name" value="Metalloproteases ('zincins'), catalytic domain"/>
    <property type="match status" value="1"/>
</dbReference>
<dbReference type="Proteomes" id="UP000482800">
    <property type="component" value="Unassembled WGS sequence"/>
</dbReference>
<keyword evidence="3" id="KW-1185">Reference proteome</keyword>
<dbReference type="InterPro" id="IPR024079">
    <property type="entry name" value="MetalloPept_cat_dom_sf"/>
</dbReference>
<gene>
    <name evidence="2" type="ORF">Phou_017050</name>
</gene>
<organism evidence="2 3">
    <name type="scientific">Phytohabitans houttuyneae</name>
    <dbReference type="NCBI Taxonomy" id="1076126"/>
    <lineage>
        <taxon>Bacteria</taxon>
        <taxon>Bacillati</taxon>
        <taxon>Actinomycetota</taxon>
        <taxon>Actinomycetes</taxon>
        <taxon>Micromonosporales</taxon>
        <taxon>Micromonosporaceae</taxon>
    </lineage>
</organism>
<protein>
    <submittedName>
        <fullName evidence="2">Uncharacterized protein</fullName>
    </submittedName>
</protein>
<evidence type="ECO:0000256" key="1">
    <source>
        <dbReference type="SAM" id="MobiDB-lite"/>
    </source>
</evidence>
<dbReference type="Gene3D" id="3.40.390.10">
    <property type="entry name" value="Collagenase (Catalytic Domain)"/>
    <property type="match status" value="1"/>
</dbReference>
<evidence type="ECO:0000313" key="3">
    <source>
        <dbReference type="Proteomes" id="UP000482800"/>
    </source>
</evidence>
<reference evidence="2 3" key="2">
    <citation type="submission" date="2020-03" db="EMBL/GenBank/DDBJ databases">
        <authorList>
            <person name="Ichikawa N."/>
            <person name="Kimura A."/>
            <person name="Kitahashi Y."/>
            <person name="Uohara A."/>
        </authorList>
    </citation>
    <scope>NUCLEOTIDE SEQUENCE [LARGE SCALE GENOMIC DNA]</scope>
    <source>
        <strain evidence="2 3">NBRC 108639</strain>
    </source>
</reference>
<accession>A0A6V8K9W0</accession>